<dbReference type="PANTHER" id="PTHR31212">
    <property type="entry name" value="ALPHA-KETOGLUTARATE-DEPENDENT DIOXYGENASE ALKB HOMOLOG 3"/>
    <property type="match status" value="1"/>
</dbReference>
<dbReference type="InterPro" id="IPR005123">
    <property type="entry name" value="Oxoglu/Fe-dep_dioxygenase_dom"/>
</dbReference>
<dbReference type="InterPro" id="IPR032854">
    <property type="entry name" value="ALKBH3"/>
</dbReference>
<dbReference type="CDD" id="cd00299">
    <property type="entry name" value="GST_C_family"/>
    <property type="match status" value="1"/>
</dbReference>
<dbReference type="Gene3D" id="3.40.50.850">
    <property type="entry name" value="Isochorismatase-like"/>
    <property type="match status" value="1"/>
</dbReference>
<keyword evidence="6" id="KW-1185">Reference proteome</keyword>
<dbReference type="CDD" id="cd00431">
    <property type="entry name" value="cysteine_hydrolases"/>
    <property type="match status" value="1"/>
</dbReference>
<feature type="region of interest" description="Disordered" evidence="2">
    <location>
        <begin position="300"/>
        <end position="369"/>
    </location>
</feature>
<comment type="caution">
    <text evidence="5">The sequence shown here is derived from an EMBL/GenBank/DDBJ whole genome shotgun (WGS) entry which is preliminary data.</text>
</comment>
<feature type="compositionally biased region" description="Polar residues" evidence="2">
    <location>
        <begin position="304"/>
        <end position="315"/>
    </location>
</feature>
<feature type="region of interest" description="Disordered" evidence="2">
    <location>
        <begin position="537"/>
        <end position="558"/>
    </location>
</feature>
<dbReference type="EMBL" id="VXIS01000571">
    <property type="protein sequence ID" value="KAA8892838.1"/>
    <property type="molecule type" value="Genomic_DNA"/>
</dbReference>
<dbReference type="CDD" id="cd00570">
    <property type="entry name" value="GST_N_family"/>
    <property type="match status" value="1"/>
</dbReference>
<dbReference type="InterPro" id="IPR036249">
    <property type="entry name" value="Thioredoxin-like_sf"/>
</dbReference>
<dbReference type="InterPro" id="IPR036380">
    <property type="entry name" value="Isochorismatase-like_sf"/>
</dbReference>
<evidence type="ECO:0000259" key="3">
    <source>
        <dbReference type="PROSITE" id="PS50404"/>
    </source>
</evidence>
<dbReference type="InParanoid" id="A0A5J5EDP9"/>
<accession>A0A5J5EDP9</accession>
<dbReference type="Pfam" id="PF00857">
    <property type="entry name" value="Isochorismatase"/>
    <property type="match status" value="1"/>
</dbReference>
<dbReference type="GO" id="GO:0006307">
    <property type="term" value="P:DNA alkylation repair"/>
    <property type="evidence" value="ECO:0007669"/>
    <property type="project" value="InterPro"/>
</dbReference>
<dbReference type="Proteomes" id="UP000326924">
    <property type="component" value="Unassembled WGS sequence"/>
</dbReference>
<protein>
    <recommendedName>
        <fullName evidence="7">Fe2OG dioxygenase domain-containing protein</fullName>
    </recommendedName>
</protein>
<comment type="similarity">
    <text evidence="1">Belongs to the isochorismatase family.</text>
</comment>
<feature type="compositionally biased region" description="Polar residues" evidence="2">
    <location>
        <begin position="335"/>
        <end position="364"/>
    </location>
</feature>
<dbReference type="InterPro" id="IPR037151">
    <property type="entry name" value="AlkB-like_sf"/>
</dbReference>
<dbReference type="Gene3D" id="3.40.30.10">
    <property type="entry name" value="Glutaredoxin"/>
    <property type="match status" value="1"/>
</dbReference>
<dbReference type="SUPFAM" id="SSF52833">
    <property type="entry name" value="Thioredoxin-like"/>
    <property type="match status" value="1"/>
</dbReference>
<dbReference type="Pfam" id="PF00043">
    <property type="entry name" value="GST_C"/>
    <property type="match status" value="1"/>
</dbReference>
<feature type="domain" description="GST N-terminal" evidence="3">
    <location>
        <begin position="681"/>
        <end position="761"/>
    </location>
</feature>
<sequence>MQSTSQRALLVIGLQKEFLDPPTGRCLLPDVSPCESQQPGFLNNIAALLPRFRALGGDVVWVRSESRARRDFTDPRAEETILVLNESDSEDDEDPNSGDPLQRATRPSGAAKILKTKGGKVGGPDGTGPSRPPLLTDAYLSIDTQHPPVTRDTPASEWHVPVLPLMCVPPDRVVTKSWYSAFKDTGLLLILRGRIVTQLVIVGLMTNVDVLATAADAARHGFEVWVLEDCLGYRSQTAHVSALEVMENDFAVEKTDSETLMKGWERNKTKRGFTTVGATGMSKEELSKVVEGLWANVSGPGTVIPSTSEGKSKPQTRVRPTAAKSAVPKFAPPKNGSSKNDASGVKSQGPSKTAEETVSQSSVQREALVHKSQQKLKKFESAAPVLGDGDRLGEGDSFIINNILPSGFAETAFEKLKTEISWRSMFHRGGEVPRLVAVQGEVGEDGTFPIYRHPADESPPLLPFSPTVNRIRAEVQKVVKHPINHVLIQHYRHGGDYISEHSDKTLDIARGSKIVNVSLGAQRTMILRTKKNLLSPPLAPVNGDTNSPEESAKRRDMQRIPLPHNSMFVLGLETNQKWLHAIRQDKRAPNIKSPAELAYNGERISLTFRHIATYLSHDESKIHGQGAQAKSADDARPVINGDSHPTEKLLEAFGAENQQSDFDWNACYGSGFDVLHFQVPKPKILTSGVMDVASARIKICMYEKQVDFTEKVILPEQLPSLRTYTPRGTPPVFIDSDRERTTMFDSLAIIQYLEMYCTPSQSDGPWLLPSPIEKRAQYALALNRLQESDKLLHVVDKEESLAAELKVWDSYLERTQFLAGDEFSLVDIAVYPVLRKLHADCEILPKRLTAYIQALSTRTSIRAAYGECKQRKSHSEPSLQETTIGGHGNGVEELEHALKSIDLKED</sequence>
<proteinExistence type="inferred from homology"/>
<dbReference type="InterPro" id="IPR004046">
    <property type="entry name" value="GST_C"/>
</dbReference>
<dbReference type="InterPro" id="IPR036282">
    <property type="entry name" value="Glutathione-S-Trfase_C_sf"/>
</dbReference>
<dbReference type="SUPFAM" id="SSF47616">
    <property type="entry name" value="GST C-terminal domain-like"/>
    <property type="match status" value="1"/>
</dbReference>
<dbReference type="Pfam" id="PF13409">
    <property type="entry name" value="GST_N_2"/>
    <property type="match status" value="1"/>
</dbReference>
<evidence type="ECO:0000313" key="5">
    <source>
        <dbReference type="EMBL" id="KAA8892838.1"/>
    </source>
</evidence>
<dbReference type="Gene3D" id="2.60.120.590">
    <property type="entry name" value="Alpha-ketoglutarate-dependent dioxygenase AlkB-like"/>
    <property type="match status" value="1"/>
</dbReference>
<feature type="compositionally biased region" description="Acidic residues" evidence="2">
    <location>
        <begin position="87"/>
        <end position="96"/>
    </location>
</feature>
<dbReference type="AlphaFoldDB" id="A0A5J5EDP9"/>
<evidence type="ECO:0000256" key="2">
    <source>
        <dbReference type="SAM" id="MobiDB-lite"/>
    </source>
</evidence>
<dbReference type="PROSITE" id="PS51471">
    <property type="entry name" value="FE2OG_OXY"/>
    <property type="match status" value="1"/>
</dbReference>
<dbReference type="PANTHER" id="PTHR31212:SF5">
    <property type="entry name" value="ISOCHORISMATASE FAMILY PROTEIN FAMILY (AFU_ORTHOLOGUE AFUA_3G14500)"/>
    <property type="match status" value="1"/>
</dbReference>
<feature type="domain" description="Fe2OG dioxygenase" evidence="4">
    <location>
        <begin position="482"/>
        <end position="612"/>
    </location>
</feature>
<dbReference type="PROSITE" id="PS50404">
    <property type="entry name" value="GST_NTER"/>
    <property type="match status" value="1"/>
</dbReference>
<dbReference type="Pfam" id="PF13532">
    <property type="entry name" value="2OG-FeII_Oxy_2"/>
    <property type="match status" value="1"/>
</dbReference>
<evidence type="ECO:0000259" key="4">
    <source>
        <dbReference type="PROSITE" id="PS51471"/>
    </source>
</evidence>
<dbReference type="GO" id="GO:0051213">
    <property type="term" value="F:dioxygenase activity"/>
    <property type="evidence" value="ECO:0007669"/>
    <property type="project" value="InterPro"/>
</dbReference>
<dbReference type="InterPro" id="IPR004045">
    <property type="entry name" value="Glutathione_S-Trfase_N"/>
</dbReference>
<evidence type="ECO:0000313" key="6">
    <source>
        <dbReference type="Proteomes" id="UP000326924"/>
    </source>
</evidence>
<feature type="region of interest" description="Disordered" evidence="2">
    <location>
        <begin position="84"/>
        <end position="134"/>
    </location>
</feature>
<dbReference type="SUPFAM" id="SSF51197">
    <property type="entry name" value="Clavaminate synthase-like"/>
    <property type="match status" value="1"/>
</dbReference>
<organism evidence="5 6">
    <name type="scientific">Sphaerosporella brunnea</name>
    <dbReference type="NCBI Taxonomy" id="1250544"/>
    <lineage>
        <taxon>Eukaryota</taxon>
        <taxon>Fungi</taxon>
        <taxon>Dikarya</taxon>
        <taxon>Ascomycota</taxon>
        <taxon>Pezizomycotina</taxon>
        <taxon>Pezizomycetes</taxon>
        <taxon>Pezizales</taxon>
        <taxon>Pyronemataceae</taxon>
        <taxon>Sphaerosporella</taxon>
    </lineage>
</organism>
<name>A0A5J5EDP9_9PEZI</name>
<gene>
    <name evidence="5" type="ORF">FN846DRAFT_981614</name>
</gene>
<dbReference type="InterPro" id="IPR027450">
    <property type="entry name" value="AlkB-like"/>
</dbReference>
<evidence type="ECO:0008006" key="7">
    <source>
        <dbReference type="Google" id="ProtNLM"/>
    </source>
</evidence>
<dbReference type="Gene3D" id="1.20.1050.10">
    <property type="match status" value="1"/>
</dbReference>
<dbReference type="InterPro" id="IPR000868">
    <property type="entry name" value="Isochorismatase-like_dom"/>
</dbReference>
<dbReference type="OrthoDB" id="445341at2759"/>
<evidence type="ECO:0000256" key="1">
    <source>
        <dbReference type="ARBA" id="ARBA00006336"/>
    </source>
</evidence>
<reference evidence="5 6" key="1">
    <citation type="submission" date="2019-09" db="EMBL/GenBank/DDBJ databases">
        <title>Draft genome of the ectomycorrhizal ascomycete Sphaerosporella brunnea.</title>
        <authorList>
            <consortium name="DOE Joint Genome Institute"/>
            <person name="Benucci G.M."/>
            <person name="Marozzi G."/>
            <person name="Antonielli L."/>
            <person name="Sanchez S."/>
            <person name="Marco P."/>
            <person name="Wang X."/>
            <person name="Falini L.B."/>
            <person name="Barry K."/>
            <person name="Haridas S."/>
            <person name="Lipzen A."/>
            <person name="Labutti K."/>
            <person name="Grigoriev I.V."/>
            <person name="Murat C."/>
            <person name="Martin F."/>
            <person name="Albertini E."/>
            <person name="Donnini D."/>
            <person name="Bonito G."/>
        </authorList>
    </citation>
    <scope>NUCLEOTIDE SEQUENCE [LARGE SCALE GENOMIC DNA]</scope>
    <source>
        <strain evidence="5 6">Sb_GMNB300</strain>
    </source>
</reference>
<dbReference type="SUPFAM" id="SSF52499">
    <property type="entry name" value="Isochorismatase-like hydrolases"/>
    <property type="match status" value="1"/>
</dbReference>